<dbReference type="InterPro" id="IPR016177">
    <property type="entry name" value="DNA-bd_dom_sf"/>
</dbReference>
<name>A0A328D2T7_9ASTE</name>
<keyword evidence="6" id="KW-0539">Nucleus</keyword>
<evidence type="ECO:0000313" key="9">
    <source>
        <dbReference type="EMBL" id="RAL38699.1"/>
    </source>
</evidence>
<dbReference type="GO" id="GO:0003700">
    <property type="term" value="F:DNA-binding transcription factor activity"/>
    <property type="evidence" value="ECO:0007669"/>
    <property type="project" value="InterPro"/>
</dbReference>
<dbReference type="PRINTS" id="PR00367">
    <property type="entry name" value="ETHRSPELEMNT"/>
</dbReference>
<evidence type="ECO:0000256" key="3">
    <source>
        <dbReference type="ARBA" id="ARBA00023015"/>
    </source>
</evidence>
<sequence>MEEASPPPPPENTGAYAAYYAAGTDDSAVFSSLPGNINPVLPPPPPSAAAAAQPVPARGISINKMIFLTQSWRSKLSNKKAWRVTLQEWFKSLSHATTFFLLENVRPHYRGVRQRPWGKWAAEIRDPKKAARVWLGTFETAEGAALAYDQAALKFKGSKAKLNFPQRVQGKTEIRFVSTGGRRGGTSSSATTHQVGGKSSTPQDEAAYPFLQEYARLLSSSDAEFPYLTSDLYNQTTSISLQQPWEPTAFLPPPPVGVASLLTPSQQQQQYQQHENFQYMSEYESFPGSDYQNYGMGFDDPNNPNENGLN</sequence>
<accession>A0A328D2T7</accession>
<dbReference type="SMART" id="SM00380">
    <property type="entry name" value="AP2"/>
    <property type="match status" value="1"/>
</dbReference>
<comment type="subcellular location">
    <subcellularLocation>
        <location evidence="1">Nucleus</location>
    </subcellularLocation>
</comment>
<dbReference type="AlphaFoldDB" id="A0A328D2T7"/>
<keyword evidence="5" id="KW-0804">Transcription</keyword>
<feature type="domain" description="AP2/ERF" evidence="8">
    <location>
        <begin position="108"/>
        <end position="165"/>
    </location>
</feature>
<protein>
    <recommendedName>
        <fullName evidence="8">AP2/ERF domain-containing protein</fullName>
    </recommendedName>
</protein>
<evidence type="ECO:0000256" key="1">
    <source>
        <dbReference type="ARBA" id="ARBA00004123"/>
    </source>
</evidence>
<dbReference type="PANTHER" id="PTHR31190">
    <property type="entry name" value="DNA-BINDING DOMAIN"/>
    <property type="match status" value="1"/>
</dbReference>
<dbReference type="Proteomes" id="UP000249390">
    <property type="component" value="Unassembled WGS sequence"/>
</dbReference>
<evidence type="ECO:0000256" key="6">
    <source>
        <dbReference type="ARBA" id="ARBA00023242"/>
    </source>
</evidence>
<dbReference type="Pfam" id="PF00847">
    <property type="entry name" value="AP2"/>
    <property type="match status" value="1"/>
</dbReference>
<dbReference type="InterPro" id="IPR036955">
    <property type="entry name" value="AP2/ERF_dom_sf"/>
</dbReference>
<dbReference type="FunFam" id="3.30.730.10:FF:000001">
    <property type="entry name" value="Ethylene-responsive transcription factor 2"/>
    <property type="match status" value="1"/>
</dbReference>
<proteinExistence type="predicted"/>
<evidence type="ECO:0000256" key="5">
    <source>
        <dbReference type="ARBA" id="ARBA00023163"/>
    </source>
</evidence>
<dbReference type="GO" id="GO:0003677">
    <property type="term" value="F:DNA binding"/>
    <property type="evidence" value="ECO:0007669"/>
    <property type="project" value="UniProtKB-KW"/>
</dbReference>
<dbReference type="GO" id="GO:0005634">
    <property type="term" value="C:nucleus"/>
    <property type="evidence" value="ECO:0007669"/>
    <property type="project" value="UniProtKB-SubCell"/>
</dbReference>
<keyword evidence="3" id="KW-0805">Transcription regulation</keyword>
<reference evidence="9 10" key="1">
    <citation type="submission" date="2018-06" db="EMBL/GenBank/DDBJ databases">
        <title>The Genome of Cuscuta australis (Dodder) Provides Insight into the Evolution of Plant Parasitism.</title>
        <authorList>
            <person name="Liu H."/>
        </authorList>
    </citation>
    <scope>NUCLEOTIDE SEQUENCE [LARGE SCALE GENOMIC DNA]</scope>
    <source>
        <strain evidence="10">cv. Yunnan</strain>
        <tissue evidence="9">Vines</tissue>
    </source>
</reference>
<feature type="compositionally biased region" description="Polar residues" evidence="7">
    <location>
        <begin position="193"/>
        <end position="203"/>
    </location>
</feature>
<evidence type="ECO:0000259" key="8">
    <source>
        <dbReference type="PROSITE" id="PS51032"/>
    </source>
</evidence>
<organism evidence="9 10">
    <name type="scientific">Cuscuta australis</name>
    <dbReference type="NCBI Taxonomy" id="267555"/>
    <lineage>
        <taxon>Eukaryota</taxon>
        <taxon>Viridiplantae</taxon>
        <taxon>Streptophyta</taxon>
        <taxon>Embryophyta</taxon>
        <taxon>Tracheophyta</taxon>
        <taxon>Spermatophyta</taxon>
        <taxon>Magnoliopsida</taxon>
        <taxon>eudicotyledons</taxon>
        <taxon>Gunneridae</taxon>
        <taxon>Pentapetalae</taxon>
        <taxon>asterids</taxon>
        <taxon>lamiids</taxon>
        <taxon>Solanales</taxon>
        <taxon>Convolvulaceae</taxon>
        <taxon>Cuscuteae</taxon>
        <taxon>Cuscuta</taxon>
        <taxon>Cuscuta subgen. Grammica</taxon>
        <taxon>Cuscuta sect. Cleistogrammica</taxon>
    </lineage>
</organism>
<evidence type="ECO:0000313" key="10">
    <source>
        <dbReference type="Proteomes" id="UP000249390"/>
    </source>
</evidence>
<keyword evidence="2" id="KW-0611">Plant defense</keyword>
<dbReference type="SUPFAM" id="SSF54171">
    <property type="entry name" value="DNA-binding domain"/>
    <property type="match status" value="1"/>
</dbReference>
<dbReference type="GO" id="GO:0009873">
    <property type="term" value="P:ethylene-activated signaling pathway"/>
    <property type="evidence" value="ECO:0007669"/>
    <property type="project" value="InterPro"/>
</dbReference>
<keyword evidence="10" id="KW-1185">Reference proteome</keyword>
<gene>
    <name evidence="9" type="ORF">DM860_002677</name>
</gene>
<evidence type="ECO:0000256" key="7">
    <source>
        <dbReference type="SAM" id="MobiDB-lite"/>
    </source>
</evidence>
<dbReference type="GO" id="GO:0006952">
    <property type="term" value="P:defense response"/>
    <property type="evidence" value="ECO:0007669"/>
    <property type="project" value="UniProtKB-KW"/>
</dbReference>
<comment type="caution">
    <text evidence="9">The sequence shown here is derived from an EMBL/GenBank/DDBJ whole genome shotgun (WGS) entry which is preliminary data.</text>
</comment>
<dbReference type="InterPro" id="IPR044808">
    <property type="entry name" value="ERF_plant"/>
</dbReference>
<keyword evidence="4" id="KW-0238">DNA-binding</keyword>
<evidence type="ECO:0000256" key="4">
    <source>
        <dbReference type="ARBA" id="ARBA00023125"/>
    </source>
</evidence>
<dbReference type="EMBL" id="NQVE01000209">
    <property type="protein sequence ID" value="RAL38699.1"/>
    <property type="molecule type" value="Genomic_DNA"/>
</dbReference>
<dbReference type="PROSITE" id="PS51032">
    <property type="entry name" value="AP2_ERF"/>
    <property type="match status" value="1"/>
</dbReference>
<feature type="region of interest" description="Disordered" evidence="7">
    <location>
        <begin position="178"/>
        <end position="204"/>
    </location>
</feature>
<dbReference type="InterPro" id="IPR001471">
    <property type="entry name" value="AP2/ERF_dom"/>
</dbReference>
<dbReference type="Gene3D" id="3.30.730.10">
    <property type="entry name" value="AP2/ERF domain"/>
    <property type="match status" value="1"/>
</dbReference>
<feature type="region of interest" description="Disordered" evidence="7">
    <location>
        <begin position="33"/>
        <end position="52"/>
    </location>
</feature>
<dbReference type="PANTHER" id="PTHR31190:SF489">
    <property type="entry name" value="ETHYLENE-RESPONSIVE TRANSCRIPTION FACTOR ERF113-RELATED"/>
    <property type="match status" value="1"/>
</dbReference>
<evidence type="ECO:0000256" key="2">
    <source>
        <dbReference type="ARBA" id="ARBA00022821"/>
    </source>
</evidence>
<dbReference type="CDD" id="cd00018">
    <property type="entry name" value="AP2"/>
    <property type="match status" value="1"/>
</dbReference>